<accession>A0A0F9D2I8</accession>
<comment type="caution">
    <text evidence="1">The sequence shown here is derived from an EMBL/GenBank/DDBJ whole genome shotgun (WGS) entry which is preliminary data.</text>
</comment>
<dbReference type="EMBL" id="LAZR01033477">
    <property type="protein sequence ID" value="KKL47966.1"/>
    <property type="molecule type" value="Genomic_DNA"/>
</dbReference>
<gene>
    <name evidence="1" type="ORF">LCGC14_2330260</name>
</gene>
<name>A0A0F9D2I8_9ZZZZ</name>
<organism evidence="1">
    <name type="scientific">marine sediment metagenome</name>
    <dbReference type="NCBI Taxonomy" id="412755"/>
    <lineage>
        <taxon>unclassified sequences</taxon>
        <taxon>metagenomes</taxon>
        <taxon>ecological metagenomes</taxon>
    </lineage>
</organism>
<reference evidence="1" key="1">
    <citation type="journal article" date="2015" name="Nature">
        <title>Complex archaea that bridge the gap between prokaryotes and eukaryotes.</title>
        <authorList>
            <person name="Spang A."/>
            <person name="Saw J.H."/>
            <person name="Jorgensen S.L."/>
            <person name="Zaremba-Niedzwiedzka K."/>
            <person name="Martijn J."/>
            <person name="Lind A.E."/>
            <person name="van Eijk R."/>
            <person name="Schleper C."/>
            <person name="Guy L."/>
            <person name="Ettema T.J."/>
        </authorList>
    </citation>
    <scope>NUCLEOTIDE SEQUENCE</scope>
</reference>
<sequence>MKTYDLDLSEYEVDYERWEIEDEKRVLKTGKELFPIKAEIADMLRIPGIYKDGVESFDGLMLSKEIRACDKDTFKLNEDELKLLKAVMDKLIGRDHNPASGQIALGGPRYEELILRVFGLGRE</sequence>
<evidence type="ECO:0000313" key="1">
    <source>
        <dbReference type="EMBL" id="KKL47966.1"/>
    </source>
</evidence>
<protein>
    <submittedName>
        <fullName evidence="1">Uncharacterized protein</fullName>
    </submittedName>
</protein>
<dbReference type="AlphaFoldDB" id="A0A0F9D2I8"/>
<proteinExistence type="predicted"/>